<feature type="chain" id="PRO_5046416815" description="Gluconate 2-dehydrogenase subunit 3 family protein" evidence="1">
    <location>
        <begin position="24"/>
        <end position="152"/>
    </location>
</feature>
<feature type="signal peptide" evidence="1">
    <location>
        <begin position="1"/>
        <end position="23"/>
    </location>
</feature>
<evidence type="ECO:0008006" key="4">
    <source>
        <dbReference type="Google" id="ProtNLM"/>
    </source>
</evidence>
<sequence length="152" mass="16453">MANRSAGIVAAMLFACLPTQVEAGPATDALSECLVESTDAGDRQALVRWIFVAMSRHPDLVGMTRLEPDRIAEVDREAGALFERLLLTDCVALARRGFREEDAAAFQGAFQTLGMVAGEGVFAHPEVDRAARNLLRNVDMAQLQRALTSPPQ</sequence>
<evidence type="ECO:0000313" key="2">
    <source>
        <dbReference type="EMBL" id="GAA4868919.1"/>
    </source>
</evidence>
<accession>A0ABP9E5J0</accession>
<keyword evidence="1" id="KW-0732">Signal</keyword>
<proteinExistence type="predicted"/>
<keyword evidence="3" id="KW-1185">Reference proteome</keyword>
<evidence type="ECO:0000256" key="1">
    <source>
        <dbReference type="SAM" id="SignalP"/>
    </source>
</evidence>
<reference evidence="3" key="1">
    <citation type="journal article" date="2019" name="Int. J. Syst. Evol. Microbiol.">
        <title>The Global Catalogue of Microorganisms (GCM) 10K type strain sequencing project: providing services to taxonomists for standard genome sequencing and annotation.</title>
        <authorList>
            <consortium name="The Broad Institute Genomics Platform"/>
            <consortium name="The Broad Institute Genome Sequencing Center for Infectious Disease"/>
            <person name="Wu L."/>
            <person name="Ma J."/>
        </authorList>
    </citation>
    <scope>NUCLEOTIDE SEQUENCE [LARGE SCALE GENOMIC DNA]</scope>
    <source>
        <strain evidence="3">JCM 18392</strain>
    </source>
</reference>
<dbReference type="EMBL" id="BAABJY010000002">
    <property type="protein sequence ID" value="GAA4868919.1"/>
    <property type="molecule type" value="Genomic_DNA"/>
</dbReference>
<protein>
    <recommendedName>
        <fullName evidence="4">Gluconate 2-dehydrogenase subunit 3 family protein</fullName>
    </recommendedName>
</protein>
<organism evidence="2 3">
    <name type="scientific">Luteimonas vadosa</name>
    <dbReference type="NCBI Taxonomy" id="1165507"/>
    <lineage>
        <taxon>Bacteria</taxon>
        <taxon>Pseudomonadati</taxon>
        <taxon>Pseudomonadota</taxon>
        <taxon>Gammaproteobacteria</taxon>
        <taxon>Lysobacterales</taxon>
        <taxon>Lysobacteraceae</taxon>
        <taxon>Luteimonas</taxon>
    </lineage>
</organism>
<gene>
    <name evidence="2" type="ORF">GCM10023332_21840</name>
</gene>
<name>A0ABP9E5J0_9GAMM</name>
<comment type="caution">
    <text evidence="2">The sequence shown here is derived from an EMBL/GenBank/DDBJ whole genome shotgun (WGS) entry which is preliminary data.</text>
</comment>
<evidence type="ECO:0000313" key="3">
    <source>
        <dbReference type="Proteomes" id="UP001501323"/>
    </source>
</evidence>
<dbReference type="PROSITE" id="PS51257">
    <property type="entry name" value="PROKAR_LIPOPROTEIN"/>
    <property type="match status" value="1"/>
</dbReference>
<dbReference type="Proteomes" id="UP001501323">
    <property type="component" value="Unassembled WGS sequence"/>
</dbReference>
<dbReference type="RefSeq" id="WP_345295516.1">
    <property type="nucleotide sequence ID" value="NZ_BAABJY010000002.1"/>
</dbReference>